<gene>
    <name evidence="2" type="ORF">GCM10023091_06730</name>
</gene>
<dbReference type="Proteomes" id="UP001501508">
    <property type="component" value="Unassembled WGS sequence"/>
</dbReference>
<accession>A0ABP8LRV2</accession>
<evidence type="ECO:0000259" key="1">
    <source>
        <dbReference type="Pfam" id="PF14534"/>
    </source>
</evidence>
<dbReference type="RefSeq" id="WP_345026634.1">
    <property type="nucleotide sequence ID" value="NZ_BAABEY010000005.1"/>
</dbReference>
<keyword evidence="3" id="KW-1185">Reference proteome</keyword>
<evidence type="ECO:0000313" key="3">
    <source>
        <dbReference type="Proteomes" id="UP001501508"/>
    </source>
</evidence>
<evidence type="ECO:0000313" key="2">
    <source>
        <dbReference type="EMBL" id="GAA4433332.1"/>
    </source>
</evidence>
<dbReference type="InterPro" id="IPR027843">
    <property type="entry name" value="DUF4440"/>
</dbReference>
<dbReference type="Pfam" id="PF14534">
    <property type="entry name" value="DUF4440"/>
    <property type="match status" value="1"/>
</dbReference>
<dbReference type="EMBL" id="BAABEY010000005">
    <property type="protein sequence ID" value="GAA4433332.1"/>
    <property type="molecule type" value="Genomic_DNA"/>
</dbReference>
<name>A0ABP8LRV2_9BACT</name>
<proteinExistence type="predicted"/>
<reference evidence="3" key="1">
    <citation type="journal article" date="2019" name="Int. J. Syst. Evol. Microbiol.">
        <title>The Global Catalogue of Microorganisms (GCM) 10K type strain sequencing project: providing services to taxonomists for standard genome sequencing and annotation.</title>
        <authorList>
            <consortium name="The Broad Institute Genomics Platform"/>
            <consortium name="The Broad Institute Genome Sequencing Center for Infectious Disease"/>
            <person name="Wu L."/>
            <person name="Ma J."/>
        </authorList>
    </citation>
    <scope>NUCLEOTIDE SEQUENCE [LARGE SCALE GENOMIC DNA]</scope>
    <source>
        <strain evidence="3">JCM 31920</strain>
    </source>
</reference>
<sequence>MKKLFSLVLIAFYISGCTQPAEKKADTSNYRKEVEDAVEALRKVLLDPEKAALEGLTVDLLTYGHSSGLIENRQQFIESLVSGKFDFQTLELTEQTIDISGETAIVRHHLTGNTTDAGKDPGTANLKVLQVWQKQGSEWKLLARQAVKILPPQ</sequence>
<dbReference type="InterPro" id="IPR032710">
    <property type="entry name" value="NTF2-like_dom_sf"/>
</dbReference>
<dbReference type="SUPFAM" id="SSF54427">
    <property type="entry name" value="NTF2-like"/>
    <property type="match status" value="1"/>
</dbReference>
<dbReference type="Gene3D" id="3.10.450.50">
    <property type="match status" value="1"/>
</dbReference>
<organism evidence="2 3">
    <name type="scientific">Ravibacter arvi</name>
    <dbReference type="NCBI Taxonomy" id="2051041"/>
    <lineage>
        <taxon>Bacteria</taxon>
        <taxon>Pseudomonadati</taxon>
        <taxon>Bacteroidota</taxon>
        <taxon>Cytophagia</taxon>
        <taxon>Cytophagales</taxon>
        <taxon>Spirosomataceae</taxon>
        <taxon>Ravibacter</taxon>
    </lineage>
</organism>
<protein>
    <submittedName>
        <fullName evidence="2">Nuclear transport factor 2 family protein</fullName>
    </submittedName>
</protein>
<comment type="caution">
    <text evidence="2">The sequence shown here is derived from an EMBL/GenBank/DDBJ whole genome shotgun (WGS) entry which is preliminary data.</text>
</comment>
<feature type="domain" description="DUF4440" evidence="1">
    <location>
        <begin position="36"/>
        <end position="141"/>
    </location>
</feature>